<dbReference type="AlphaFoldDB" id="A0A250IZQ0"/>
<organism evidence="2 3">
    <name type="scientific">Cystobacter fuscus</name>
    <dbReference type="NCBI Taxonomy" id="43"/>
    <lineage>
        <taxon>Bacteria</taxon>
        <taxon>Pseudomonadati</taxon>
        <taxon>Myxococcota</taxon>
        <taxon>Myxococcia</taxon>
        <taxon>Myxococcales</taxon>
        <taxon>Cystobacterineae</taxon>
        <taxon>Archangiaceae</taxon>
        <taxon>Cystobacter</taxon>
    </lineage>
</organism>
<dbReference type="RefSeq" id="WP_198316534.1">
    <property type="nucleotide sequence ID" value="NZ_CP022098.1"/>
</dbReference>
<feature type="transmembrane region" description="Helical" evidence="1">
    <location>
        <begin position="21"/>
        <end position="42"/>
    </location>
</feature>
<evidence type="ECO:0000256" key="1">
    <source>
        <dbReference type="SAM" id="Phobius"/>
    </source>
</evidence>
<dbReference type="InterPro" id="IPR021215">
    <property type="entry name" value="DUF2752"/>
</dbReference>
<dbReference type="Proteomes" id="UP000217257">
    <property type="component" value="Chromosome"/>
</dbReference>
<evidence type="ECO:0008006" key="4">
    <source>
        <dbReference type="Google" id="ProtNLM"/>
    </source>
</evidence>
<dbReference type="EMBL" id="CP022098">
    <property type="protein sequence ID" value="ATB36722.1"/>
    <property type="molecule type" value="Genomic_DNA"/>
</dbReference>
<gene>
    <name evidence="2" type="ORF">CYFUS_002137</name>
</gene>
<dbReference type="KEGG" id="cfus:CYFUS_002137"/>
<sequence length="153" mass="16928">MPGFPSTLLDVKVHLPKPNRTFGASDVLGLLGLVGLLVARYIPVAKLIPFWGCAFRETTGWPCLGCGLTRVADRVAHFQFALAWQANPLGTVAAFFFALMVVVTVLHLVFAMPVPELQLSPREWHWVRIVGVIVVLLNYTWVVVVTKFPHLLA</sequence>
<evidence type="ECO:0000313" key="3">
    <source>
        <dbReference type="Proteomes" id="UP000217257"/>
    </source>
</evidence>
<protein>
    <recommendedName>
        <fullName evidence="4">DUF2752 domain-containing protein</fullName>
    </recommendedName>
</protein>
<feature type="transmembrane region" description="Helical" evidence="1">
    <location>
        <begin position="92"/>
        <end position="114"/>
    </location>
</feature>
<name>A0A250IZQ0_9BACT</name>
<feature type="transmembrane region" description="Helical" evidence="1">
    <location>
        <begin position="126"/>
        <end position="144"/>
    </location>
</feature>
<dbReference type="Pfam" id="PF10825">
    <property type="entry name" value="DUF2752"/>
    <property type="match status" value="1"/>
</dbReference>
<keyword evidence="1" id="KW-1133">Transmembrane helix</keyword>
<evidence type="ECO:0000313" key="2">
    <source>
        <dbReference type="EMBL" id="ATB36722.1"/>
    </source>
</evidence>
<reference evidence="2 3" key="1">
    <citation type="submission" date="2017-06" db="EMBL/GenBank/DDBJ databases">
        <title>Sequencing and comparative analysis of myxobacterial genomes.</title>
        <authorList>
            <person name="Rupp O."/>
            <person name="Goesmann A."/>
            <person name="Sogaard-Andersen L."/>
        </authorList>
    </citation>
    <scope>NUCLEOTIDE SEQUENCE [LARGE SCALE GENOMIC DNA]</scope>
    <source>
        <strain evidence="2 3">DSM 52655</strain>
    </source>
</reference>
<keyword evidence="1" id="KW-0812">Transmembrane</keyword>
<keyword evidence="1" id="KW-0472">Membrane</keyword>
<accession>A0A250IZQ0</accession>
<proteinExistence type="predicted"/>